<comment type="subcellular location">
    <subcellularLocation>
        <location evidence="3">Cytoplasm</location>
        <location evidence="3">Cytoskeleton</location>
        <location evidence="3">Cilium axoneme</location>
    </subcellularLocation>
    <subcellularLocation>
        <location evidence="1">Cytoplasm</location>
        <location evidence="1">Cytoskeleton</location>
        <location evidence="1">Cilium basal body</location>
    </subcellularLocation>
    <subcellularLocation>
        <location evidence="2">Cytoplasm</location>
        <location evidence="2">Cytoskeleton</location>
        <location evidence="2">Microtubule organizing center</location>
        <location evidence="2">Centrosome</location>
    </subcellularLocation>
</comment>
<dbReference type="SUPFAM" id="SSF52540">
    <property type="entry name" value="P-loop containing nucleoside triphosphate hydrolases"/>
    <property type="match status" value="1"/>
</dbReference>
<proteinExistence type="evidence at transcript level"/>
<evidence type="ECO:0000256" key="2">
    <source>
        <dbReference type="ARBA" id="ARBA00004300"/>
    </source>
</evidence>
<dbReference type="EMBL" id="OM982447">
    <property type="protein sequence ID" value="WAW84856.1"/>
    <property type="molecule type" value="mRNA"/>
</dbReference>
<evidence type="ECO:0000256" key="13">
    <source>
        <dbReference type="ARBA" id="ARBA00023212"/>
    </source>
</evidence>
<dbReference type="PANTHER" id="PTHR13236">
    <property type="entry name" value="DYNEIN 2 LIGHT INTERMEDIATE CHAIN, ISOFORM 2"/>
    <property type="match status" value="1"/>
</dbReference>
<name>A0A9F1UCT2_HALDU</name>
<evidence type="ECO:0000256" key="3">
    <source>
        <dbReference type="ARBA" id="ARBA00004430"/>
    </source>
</evidence>
<dbReference type="InterPro" id="IPR027417">
    <property type="entry name" value="P-loop_NTPase"/>
</dbReference>
<evidence type="ECO:0000256" key="6">
    <source>
        <dbReference type="ARBA" id="ARBA00022473"/>
    </source>
</evidence>
<evidence type="ECO:0000256" key="9">
    <source>
        <dbReference type="ARBA" id="ARBA00022794"/>
    </source>
</evidence>
<evidence type="ECO:0000256" key="10">
    <source>
        <dbReference type="ARBA" id="ARBA00023017"/>
    </source>
</evidence>
<organism evidence="15">
    <name type="scientific">Halisarca dujardinii</name>
    <name type="common">Dujardin's slime sponge</name>
    <dbReference type="NCBI Taxonomy" id="2583056"/>
    <lineage>
        <taxon>Eukaryota</taxon>
        <taxon>Metazoa</taxon>
        <taxon>Porifera</taxon>
        <taxon>Demospongiae</taxon>
        <taxon>Verongimorpha</taxon>
        <taxon>Chondrillida</taxon>
        <taxon>Halisarcidae</taxon>
        <taxon>Halisarca</taxon>
    </lineage>
</organism>
<dbReference type="Pfam" id="PF05783">
    <property type="entry name" value="DLIC"/>
    <property type="match status" value="1"/>
</dbReference>
<evidence type="ECO:0000256" key="12">
    <source>
        <dbReference type="ARBA" id="ARBA00023175"/>
    </source>
</evidence>
<dbReference type="AlphaFoldDB" id="A0A9F1UCT2"/>
<protein>
    <recommendedName>
        <fullName evidence="5">Cytoplasmic dynein 2 light intermediate chain 1</fullName>
    </recommendedName>
</protein>
<evidence type="ECO:0000256" key="1">
    <source>
        <dbReference type="ARBA" id="ARBA00004120"/>
    </source>
</evidence>
<evidence type="ECO:0000256" key="8">
    <source>
        <dbReference type="ARBA" id="ARBA00022701"/>
    </source>
</evidence>
<sequence length="340" mass="37763">MDIWKVADSETSDLKSTSSCLETTLLFLGNSNAGKTSLVLKFLERDETPKPTMGLEYTFGRRSKGSNMSKQIANIWELGGGTLLTDLINLPVTVDTLSTLSVVVVLDLSKPEELWTVLEQIFGKLRQRVNEVMKEIKTKDKSTTAALQKKAWGKFGKDHPDRDMLDPLPVSLAIIGAKYDLFQSFDPEKKKTICKTLRFLAHIHGASLQFYTMKSDTLVVRTKQLLCHYAFQTSASHTMSMDYTKPLIVPAGCDALGQIGVPPIQQGELSHISAKKPIDLWKQAYCSLFPQTSSSPAGTNPCKDPRYAEKHIDSSRNLKDTELDKTRRSSSRSVAALFAV</sequence>
<evidence type="ECO:0000256" key="4">
    <source>
        <dbReference type="ARBA" id="ARBA00006831"/>
    </source>
</evidence>
<dbReference type="PANTHER" id="PTHR13236:SF0">
    <property type="entry name" value="CYTOPLASMIC DYNEIN 2 LIGHT INTERMEDIATE CHAIN 1"/>
    <property type="match status" value="1"/>
</dbReference>
<reference evidence="15" key="1">
    <citation type="submission" date="2022-03" db="EMBL/GenBank/DDBJ databases">
        <authorList>
            <person name="Mikhailov K."/>
            <person name="Kravchuk O."/>
            <person name="Lyupina Y."/>
            <person name="Adameyko K."/>
        </authorList>
    </citation>
    <scope>NUCLEOTIDE SEQUENCE</scope>
</reference>
<dbReference type="GO" id="GO:0036064">
    <property type="term" value="C:ciliary basal body"/>
    <property type="evidence" value="ECO:0007669"/>
    <property type="project" value="TreeGrafter"/>
</dbReference>
<keyword evidence="13" id="KW-0206">Cytoskeleton</keyword>
<evidence type="ECO:0000256" key="5">
    <source>
        <dbReference type="ARBA" id="ARBA00018863"/>
    </source>
</evidence>
<keyword evidence="7" id="KW-0963">Cytoplasm</keyword>
<dbReference type="GO" id="GO:0005813">
    <property type="term" value="C:centrosome"/>
    <property type="evidence" value="ECO:0007669"/>
    <property type="project" value="UniProtKB-SubCell"/>
</dbReference>
<dbReference type="GO" id="GO:0035735">
    <property type="term" value="P:intraciliary transport involved in cilium assembly"/>
    <property type="evidence" value="ECO:0007669"/>
    <property type="project" value="InterPro"/>
</dbReference>
<evidence type="ECO:0000256" key="14">
    <source>
        <dbReference type="ARBA" id="ARBA00023273"/>
    </source>
</evidence>
<keyword evidence="8" id="KW-0493">Microtubule</keyword>
<dbReference type="GO" id="GO:0035721">
    <property type="term" value="P:intraciliary retrograde transport"/>
    <property type="evidence" value="ECO:0007669"/>
    <property type="project" value="InterPro"/>
</dbReference>
<dbReference type="GO" id="GO:0005868">
    <property type="term" value="C:cytoplasmic dynein complex"/>
    <property type="evidence" value="ECO:0007669"/>
    <property type="project" value="InterPro"/>
</dbReference>
<evidence type="ECO:0000313" key="15">
    <source>
        <dbReference type="EMBL" id="WAW84856.1"/>
    </source>
</evidence>
<comment type="similarity">
    <text evidence="4">Belongs to the dynein light intermediate chain family.</text>
</comment>
<gene>
    <name evidence="15" type="primary">DYNC2LI</name>
</gene>
<accession>A0A9F1UCT2</accession>
<dbReference type="Gene3D" id="3.40.50.300">
    <property type="entry name" value="P-loop containing nucleotide triphosphate hydrolases"/>
    <property type="match status" value="1"/>
</dbReference>
<dbReference type="GO" id="GO:0005874">
    <property type="term" value="C:microtubule"/>
    <property type="evidence" value="ECO:0007669"/>
    <property type="project" value="UniProtKB-KW"/>
</dbReference>
<dbReference type="InterPro" id="IPR040045">
    <property type="entry name" value="DYNC2LI1"/>
</dbReference>
<dbReference type="GO" id="GO:0045504">
    <property type="term" value="F:dynein heavy chain binding"/>
    <property type="evidence" value="ECO:0007669"/>
    <property type="project" value="TreeGrafter"/>
</dbReference>
<keyword evidence="11" id="KW-0969">Cilium</keyword>
<dbReference type="GO" id="GO:0005930">
    <property type="term" value="C:axoneme"/>
    <property type="evidence" value="ECO:0007669"/>
    <property type="project" value="UniProtKB-SubCell"/>
</dbReference>
<keyword evidence="6" id="KW-0217">Developmental protein</keyword>
<dbReference type="InterPro" id="IPR022780">
    <property type="entry name" value="Dynein_light_int_chain"/>
</dbReference>
<keyword evidence="14" id="KW-0966">Cell projection</keyword>
<evidence type="ECO:0000256" key="7">
    <source>
        <dbReference type="ARBA" id="ARBA00022490"/>
    </source>
</evidence>
<keyword evidence="12" id="KW-0505">Motor protein</keyword>
<keyword evidence="9" id="KW-0970">Cilium biogenesis/degradation</keyword>
<keyword evidence="10" id="KW-0243">Dynein</keyword>
<evidence type="ECO:0000256" key="11">
    <source>
        <dbReference type="ARBA" id="ARBA00023069"/>
    </source>
</evidence>